<feature type="transmembrane region" description="Helical" evidence="5">
    <location>
        <begin position="73"/>
        <end position="91"/>
    </location>
</feature>
<name>A0ABW3TI02_9MICO</name>
<proteinExistence type="predicted"/>
<evidence type="ECO:0000256" key="3">
    <source>
        <dbReference type="ARBA" id="ARBA00022989"/>
    </source>
</evidence>
<evidence type="ECO:0000313" key="7">
    <source>
        <dbReference type="Proteomes" id="UP001597181"/>
    </source>
</evidence>
<comment type="subcellular location">
    <subcellularLocation>
        <location evidence="1">Membrane</location>
        <topology evidence="1">Multi-pass membrane protein</topology>
    </subcellularLocation>
</comment>
<dbReference type="Proteomes" id="UP001597181">
    <property type="component" value="Unassembled WGS sequence"/>
</dbReference>
<comment type="caution">
    <text evidence="6">The sequence shown here is derived from an EMBL/GenBank/DDBJ whole genome shotgun (WGS) entry which is preliminary data.</text>
</comment>
<keyword evidence="2 5" id="KW-0812">Transmembrane</keyword>
<feature type="transmembrane region" description="Helical" evidence="5">
    <location>
        <begin position="103"/>
        <end position="119"/>
    </location>
</feature>
<gene>
    <name evidence="6" type="ORF">ACFQ3U_00385</name>
</gene>
<evidence type="ECO:0000256" key="1">
    <source>
        <dbReference type="ARBA" id="ARBA00004141"/>
    </source>
</evidence>
<keyword evidence="4 5" id="KW-0472">Membrane</keyword>
<evidence type="ECO:0000256" key="2">
    <source>
        <dbReference type="ARBA" id="ARBA00022692"/>
    </source>
</evidence>
<evidence type="ECO:0000256" key="4">
    <source>
        <dbReference type="ARBA" id="ARBA00023136"/>
    </source>
</evidence>
<evidence type="ECO:0000313" key="6">
    <source>
        <dbReference type="EMBL" id="MFD1200351.1"/>
    </source>
</evidence>
<organism evidence="6 7">
    <name type="scientific">Leucobacter albus</name>
    <dbReference type="NCBI Taxonomy" id="272210"/>
    <lineage>
        <taxon>Bacteria</taxon>
        <taxon>Bacillati</taxon>
        <taxon>Actinomycetota</taxon>
        <taxon>Actinomycetes</taxon>
        <taxon>Micrococcales</taxon>
        <taxon>Microbacteriaceae</taxon>
        <taxon>Leucobacter</taxon>
    </lineage>
</organism>
<accession>A0ABW3TI02</accession>
<dbReference type="InterPro" id="IPR032808">
    <property type="entry name" value="DoxX"/>
</dbReference>
<evidence type="ECO:0000256" key="5">
    <source>
        <dbReference type="SAM" id="Phobius"/>
    </source>
</evidence>
<protein>
    <submittedName>
        <fullName evidence="6">DoxX family protein</fullName>
    </submittedName>
</protein>
<feature type="transmembrane region" description="Helical" evidence="5">
    <location>
        <begin position="6"/>
        <end position="28"/>
    </location>
</feature>
<dbReference type="RefSeq" id="WP_343958464.1">
    <property type="nucleotide sequence ID" value="NZ_BAAAKZ010000003.1"/>
</dbReference>
<sequence>MLVLSIITWVLTGILALMFLMAGGMKLAKPHADMPMATLQELTPGRVKFIGAAEVLGAIAIVAIPLIGIVPVLGPLAAVGLAVIQFLAIFAHRRLGEPFHMNIVLMLLAIAVAVLWFVAL</sequence>
<keyword evidence="3 5" id="KW-1133">Transmembrane helix</keyword>
<dbReference type="Pfam" id="PF13564">
    <property type="entry name" value="DoxX_2"/>
    <property type="match status" value="1"/>
</dbReference>
<reference evidence="7" key="1">
    <citation type="journal article" date="2019" name="Int. J. Syst. Evol. Microbiol.">
        <title>The Global Catalogue of Microorganisms (GCM) 10K type strain sequencing project: providing services to taxonomists for standard genome sequencing and annotation.</title>
        <authorList>
            <consortium name="The Broad Institute Genomics Platform"/>
            <consortium name="The Broad Institute Genome Sequencing Center for Infectious Disease"/>
            <person name="Wu L."/>
            <person name="Ma J."/>
        </authorList>
    </citation>
    <scope>NUCLEOTIDE SEQUENCE [LARGE SCALE GENOMIC DNA]</scope>
    <source>
        <strain evidence="7">CCUG 50213</strain>
    </source>
</reference>
<dbReference type="EMBL" id="JBHTLY010000001">
    <property type="protein sequence ID" value="MFD1200351.1"/>
    <property type="molecule type" value="Genomic_DNA"/>
</dbReference>
<keyword evidence="7" id="KW-1185">Reference proteome</keyword>